<dbReference type="PANTHER" id="PTHR12121:SF85">
    <property type="entry name" value="CARBON CATABOLITE REPRESSOR PROTEIN 4 HOMOLOG 6"/>
    <property type="match status" value="1"/>
</dbReference>
<evidence type="ECO:0000313" key="2">
    <source>
        <dbReference type="Proteomes" id="UP000639772"/>
    </source>
</evidence>
<dbReference type="OrthoDB" id="428734at2759"/>
<dbReference type="Proteomes" id="UP000639772">
    <property type="component" value="Chromosome 12"/>
</dbReference>
<protein>
    <recommendedName>
        <fullName evidence="3">Endonuclease/exonuclease/phosphatase domain-containing protein</fullName>
    </recommendedName>
</protein>
<organism evidence="1 2">
    <name type="scientific">Vanilla planifolia</name>
    <name type="common">Vanilla</name>
    <dbReference type="NCBI Taxonomy" id="51239"/>
    <lineage>
        <taxon>Eukaryota</taxon>
        <taxon>Viridiplantae</taxon>
        <taxon>Streptophyta</taxon>
        <taxon>Embryophyta</taxon>
        <taxon>Tracheophyta</taxon>
        <taxon>Spermatophyta</taxon>
        <taxon>Magnoliopsida</taxon>
        <taxon>Liliopsida</taxon>
        <taxon>Asparagales</taxon>
        <taxon>Orchidaceae</taxon>
        <taxon>Vanilloideae</taxon>
        <taxon>Vanilleae</taxon>
        <taxon>Vanilla</taxon>
    </lineage>
</organism>
<dbReference type="EMBL" id="JADCNM010000012">
    <property type="protein sequence ID" value="KAG0459773.1"/>
    <property type="molecule type" value="Genomic_DNA"/>
</dbReference>
<dbReference type="PANTHER" id="PTHR12121">
    <property type="entry name" value="CARBON CATABOLITE REPRESSOR PROTEIN 4"/>
    <property type="match status" value="1"/>
</dbReference>
<evidence type="ECO:0000313" key="1">
    <source>
        <dbReference type="EMBL" id="KAG0459773.1"/>
    </source>
</evidence>
<dbReference type="SUPFAM" id="SSF56219">
    <property type="entry name" value="DNase I-like"/>
    <property type="match status" value="1"/>
</dbReference>
<dbReference type="Gene3D" id="3.60.10.10">
    <property type="entry name" value="Endonuclease/exonuclease/phosphatase"/>
    <property type="match status" value="1"/>
</dbReference>
<reference evidence="1 2" key="1">
    <citation type="journal article" date="2020" name="Nat. Food">
        <title>A phased Vanilla planifolia genome enables genetic improvement of flavour and production.</title>
        <authorList>
            <person name="Hasing T."/>
            <person name="Tang H."/>
            <person name="Brym M."/>
            <person name="Khazi F."/>
            <person name="Huang T."/>
            <person name="Chambers A.H."/>
        </authorList>
    </citation>
    <scope>NUCLEOTIDE SEQUENCE [LARGE SCALE GENOMIC DNA]</scope>
    <source>
        <tissue evidence="1">Leaf</tissue>
    </source>
</reference>
<dbReference type="GO" id="GO:0000175">
    <property type="term" value="F:3'-5'-RNA exonuclease activity"/>
    <property type="evidence" value="ECO:0007669"/>
    <property type="project" value="TreeGrafter"/>
</dbReference>
<comment type="caution">
    <text evidence="1">The sequence shown here is derived from an EMBL/GenBank/DDBJ whole genome shotgun (WGS) entry which is preliminary data.</text>
</comment>
<evidence type="ECO:0008006" key="3">
    <source>
        <dbReference type="Google" id="ProtNLM"/>
    </source>
</evidence>
<dbReference type="InterPro" id="IPR050410">
    <property type="entry name" value="CCR4/nocturin_mRNA_transcr"/>
</dbReference>
<dbReference type="InterPro" id="IPR036691">
    <property type="entry name" value="Endo/exonu/phosph_ase_sf"/>
</dbReference>
<proteinExistence type="predicted"/>
<sequence>MEERDLYTEMIASGNRPDVIHTCNDKLLCGKRIFRNNIVYYAKWMRQEGPWINSLGNPHVYRGRERTTRFQLLHEEILNTATWTEDNVAQIKRRLVILSKMQCQAPSSARKVNLLGLARAQISGQYSAILNNQTKYYSSYSARSLAFRPYNGRSDDFSEQNDGQISWCCRSWKLGKQKILKARMMLSSYTGLGSLSVRTSESFSQQSINHDYAGTKDSSREPQITSYNRQFMGTVDYIWCSEDLQTIRVLDTIPKHVLQRTPGFPTQKWGSDHLALVCELAFVKKTMGSAPRNGHLRDG</sequence>
<dbReference type="AlphaFoldDB" id="A0A835UFV0"/>
<name>A0A835UFV0_VANPL</name>
<accession>A0A835UFV0</accession>
<gene>
    <name evidence="1" type="ORF">HPP92_022901</name>
</gene>